<organism evidence="1 2">
    <name type="scientific">Beauveria brongniartii RCEF 3172</name>
    <dbReference type="NCBI Taxonomy" id="1081107"/>
    <lineage>
        <taxon>Eukaryota</taxon>
        <taxon>Fungi</taxon>
        <taxon>Dikarya</taxon>
        <taxon>Ascomycota</taxon>
        <taxon>Pezizomycotina</taxon>
        <taxon>Sordariomycetes</taxon>
        <taxon>Hypocreomycetidae</taxon>
        <taxon>Hypocreales</taxon>
        <taxon>Cordycipitaceae</taxon>
        <taxon>Beauveria</taxon>
        <taxon>Beauveria brongniartii</taxon>
    </lineage>
</organism>
<dbReference type="PANTHER" id="PTHR40628:SF1">
    <property type="entry name" value="CHROMO DOMAIN-CONTAINING PROTEIN"/>
    <property type="match status" value="1"/>
</dbReference>
<proteinExistence type="predicted"/>
<dbReference type="AlphaFoldDB" id="A0A167FHN2"/>
<keyword evidence="1" id="KW-0675">Receptor</keyword>
<dbReference type="OrthoDB" id="4232400at2759"/>
<dbReference type="Proteomes" id="UP000076863">
    <property type="component" value="Unassembled WGS sequence"/>
</dbReference>
<reference evidence="1 2" key="1">
    <citation type="journal article" date="2016" name="Genome Biol. Evol.">
        <title>Divergent and convergent evolution of fungal pathogenicity.</title>
        <authorList>
            <person name="Shang Y."/>
            <person name="Xiao G."/>
            <person name="Zheng P."/>
            <person name="Cen K."/>
            <person name="Zhan S."/>
            <person name="Wang C."/>
        </authorList>
    </citation>
    <scope>NUCLEOTIDE SEQUENCE [LARGE SCALE GENOMIC DNA]</scope>
    <source>
        <strain evidence="1 2">RCEF 3172</strain>
    </source>
</reference>
<comment type="caution">
    <text evidence="1">The sequence shown here is derived from an EMBL/GenBank/DDBJ whole genome shotgun (WGS) entry which is preliminary data.</text>
</comment>
<gene>
    <name evidence="1" type="ORF">BBO_03859</name>
</gene>
<protein>
    <submittedName>
        <fullName evidence="1">Signal sequence receptor alpha subunit</fullName>
    </submittedName>
</protein>
<accession>A0A167FHN2</accession>
<evidence type="ECO:0000313" key="1">
    <source>
        <dbReference type="EMBL" id="OAA45281.1"/>
    </source>
</evidence>
<dbReference type="PANTHER" id="PTHR40628">
    <property type="entry name" value="CHROMO DOMAIN-CONTAINING PROTEIN"/>
    <property type="match status" value="1"/>
</dbReference>
<name>A0A167FHN2_9HYPO</name>
<dbReference type="EMBL" id="AZHA01000009">
    <property type="protein sequence ID" value="OAA45281.1"/>
    <property type="molecule type" value="Genomic_DNA"/>
</dbReference>
<evidence type="ECO:0000313" key="2">
    <source>
        <dbReference type="Proteomes" id="UP000076863"/>
    </source>
</evidence>
<sequence length="664" mass="73756">MINTLPCPAWVFSPESNAHRAKDRSWFGDDYQTISSALSLQRRSSDSLQLEVIGIGTVELPVKRRPDARGAQSHGMLRLRNVLHVPSGLCNVVSGRALLAEYAVRRGPGGIREISDKNGGAVAYLHQPNARFGRHLQVRLSGPPIGPRLGPSPFVKGESYSFGACWHDDAREQVMRTLAKSKPAMVKSKTVVSKSKPAAVAKTPAQSPAVTGAAAAANPPLAFTEEEREWMRANHGSVYLFLRVCGLKGSSAEDAQAARRVIRMRMAGGSPHGGGSASSSVSVVVAEAEQCFGREELAWVRERYGDGLSFMVSLRLRWARAGDGRKANKIAGILMAPDGDGGSALYVWHGAGVPSRQHLCRPYTRLIIIYSVAKDRAWFCDDYRPISSFITHPLGDKDGAVIGIGTVRLPVKISPDPGNREHGIVTLRNVLHAPESLCNMIGLPFHRDYDSIITPCLPVNEFHLPDGTPAGFFKNERFTQLRLSGPPIGPHVGPSPFKPHCKYWLRGDWPDAERDKWLLPKKRQVLDRPSAEERKWLKKHYGNEYKFLAAHGLKIRDEQDRQEGLEIMRAMMRHGAVDSVGGMGYSRESVMPEERKWLKKHYGNEFKFLSMHGLMIHEEEDRQKGLRIVRAMIRKDRLYAWEGSHRYSASWTGSSVAFQTSSGW</sequence>
<keyword evidence="2" id="KW-1185">Reference proteome</keyword>